<reference evidence="1 2" key="1">
    <citation type="submission" date="2024-07" db="EMBL/GenBank/DDBJ databases">
        <authorList>
            <person name="Hebao G."/>
        </authorList>
    </citation>
    <scope>NUCLEOTIDE SEQUENCE [LARGE SCALE GENOMIC DNA]</scope>
    <source>
        <strain evidence="1 2">ACCC 02193</strain>
    </source>
</reference>
<dbReference type="PANTHER" id="PTHR35175">
    <property type="entry name" value="DUF1289 DOMAIN-CONTAINING PROTEIN"/>
    <property type="match status" value="1"/>
</dbReference>
<gene>
    <name evidence="1" type="ORF">AB6T85_15100</name>
</gene>
<dbReference type="Proteomes" id="UP001565243">
    <property type="component" value="Unassembled WGS sequence"/>
</dbReference>
<accession>A0ABV4EA41</accession>
<dbReference type="PANTHER" id="PTHR35175:SF1">
    <property type="entry name" value="OXIDOREDUCTASE"/>
    <property type="match status" value="1"/>
</dbReference>
<dbReference type="Pfam" id="PF06945">
    <property type="entry name" value="DUF1289"/>
    <property type="match status" value="1"/>
</dbReference>
<proteinExistence type="predicted"/>
<sequence length="79" mass="9497">MAEQLEFFPVPSPCRGICQSDDRGYCRGCLRSREERFNWMKFSDAQKREVLRLCRLRWQRLYRVGKPAEPDEPEQPSLF</sequence>
<evidence type="ECO:0000313" key="2">
    <source>
        <dbReference type="Proteomes" id="UP001565243"/>
    </source>
</evidence>
<protein>
    <submittedName>
        <fullName evidence="1">DUF1289 domain-containing protein</fullName>
    </submittedName>
</protein>
<dbReference type="InterPro" id="IPR010710">
    <property type="entry name" value="DUF1289"/>
</dbReference>
<keyword evidence="2" id="KW-1185">Reference proteome</keyword>
<organism evidence="1 2">
    <name type="scientific">Erwinia aeris</name>
    <dbReference type="NCBI Taxonomy" id="3239803"/>
    <lineage>
        <taxon>Bacteria</taxon>
        <taxon>Pseudomonadati</taxon>
        <taxon>Pseudomonadota</taxon>
        <taxon>Gammaproteobacteria</taxon>
        <taxon>Enterobacterales</taxon>
        <taxon>Erwiniaceae</taxon>
        <taxon>Erwinia</taxon>
    </lineage>
</organism>
<comment type="caution">
    <text evidence="1">The sequence shown here is derived from an EMBL/GenBank/DDBJ whole genome shotgun (WGS) entry which is preliminary data.</text>
</comment>
<dbReference type="RefSeq" id="WP_253454433.1">
    <property type="nucleotide sequence ID" value="NZ_JBGFFX010000009.1"/>
</dbReference>
<dbReference type="EMBL" id="JBGFFX010000009">
    <property type="protein sequence ID" value="MEY8771725.1"/>
    <property type="molecule type" value="Genomic_DNA"/>
</dbReference>
<evidence type="ECO:0000313" key="1">
    <source>
        <dbReference type="EMBL" id="MEY8771725.1"/>
    </source>
</evidence>
<name>A0ABV4EA41_9GAMM</name>